<keyword evidence="3 9" id="KW-0479">Metal-binding</keyword>
<evidence type="ECO:0000256" key="10">
    <source>
        <dbReference type="RuleBase" id="RU004326"/>
    </source>
</evidence>
<dbReference type="PANTHER" id="PTHR42946">
    <property type="entry name" value="PHOSPHOHEXOSE MUTASE"/>
    <property type="match status" value="1"/>
</dbReference>
<dbReference type="PRINTS" id="PR00509">
    <property type="entry name" value="PGMPMM"/>
</dbReference>
<evidence type="ECO:0000259" key="14">
    <source>
        <dbReference type="Pfam" id="PF02879"/>
    </source>
</evidence>
<evidence type="ECO:0000256" key="3">
    <source>
        <dbReference type="ARBA" id="ARBA00022723"/>
    </source>
</evidence>
<evidence type="ECO:0000256" key="4">
    <source>
        <dbReference type="ARBA" id="ARBA00022842"/>
    </source>
</evidence>
<reference evidence="16 17" key="1">
    <citation type="submission" date="2015-06" db="EMBL/GenBank/DDBJ databases">
        <title>Draft genome sequence of the purine-degrading Clostridium cylindrosporum HC-1 (DSM 605).</title>
        <authorList>
            <person name="Poehlein A."/>
            <person name="Schiel-Bengelsdorf B."/>
            <person name="Bengelsdorf F."/>
            <person name="Daniel R."/>
            <person name="Duerre P."/>
        </authorList>
    </citation>
    <scope>NUCLEOTIDE SEQUENCE [LARGE SCALE GENOMIC DNA]</scope>
    <source>
        <strain evidence="16 17">DSM 605</strain>
    </source>
</reference>
<dbReference type="GO" id="GO:0008966">
    <property type="term" value="F:phosphoglucosamine mutase activity"/>
    <property type="evidence" value="ECO:0007669"/>
    <property type="project" value="UniProtKB-UniRule"/>
</dbReference>
<keyword evidence="4 9" id="KW-0460">Magnesium</keyword>
<dbReference type="PATRIC" id="fig|1121307.3.peg.771"/>
<feature type="active site" description="Phosphoserine intermediate" evidence="9">
    <location>
        <position position="100"/>
    </location>
</feature>
<comment type="similarity">
    <text evidence="1 9 10">Belongs to the phosphohexose mutase family.</text>
</comment>
<dbReference type="SUPFAM" id="SSF55957">
    <property type="entry name" value="Phosphoglucomutase, C-terminal domain"/>
    <property type="match status" value="1"/>
</dbReference>
<feature type="binding site" evidence="9">
    <location>
        <position position="242"/>
    </location>
    <ligand>
        <name>Mg(2+)</name>
        <dbReference type="ChEBI" id="CHEBI:18420"/>
    </ligand>
</feature>
<dbReference type="PANTHER" id="PTHR42946:SF1">
    <property type="entry name" value="PHOSPHOGLUCOMUTASE (ALPHA-D-GLUCOSE-1,6-BISPHOSPHATE-DEPENDENT)"/>
    <property type="match status" value="1"/>
</dbReference>
<evidence type="ECO:0000256" key="11">
    <source>
        <dbReference type="RuleBase" id="RU004327"/>
    </source>
</evidence>
<evidence type="ECO:0000259" key="12">
    <source>
        <dbReference type="Pfam" id="PF00408"/>
    </source>
</evidence>
<evidence type="ECO:0000313" key="17">
    <source>
        <dbReference type="Proteomes" id="UP000036756"/>
    </source>
</evidence>
<dbReference type="OrthoDB" id="9806956at2"/>
<dbReference type="Gene3D" id="3.40.120.10">
    <property type="entry name" value="Alpha-D-Glucose-1,6-Bisphosphate, subunit A, domain 3"/>
    <property type="match status" value="3"/>
</dbReference>
<evidence type="ECO:0000256" key="7">
    <source>
        <dbReference type="ARBA" id="ARBA00066330"/>
    </source>
</evidence>
<dbReference type="FunFam" id="3.30.310.50:FF:000001">
    <property type="entry name" value="Phosphoglucosamine mutase"/>
    <property type="match status" value="1"/>
</dbReference>
<dbReference type="GO" id="GO:0006048">
    <property type="term" value="P:UDP-N-acetylglucosamine biosynthetic process"/>
    <property type="evidence" value="ECO:0007669"/>
    <property type="project" value="TreeGrafter"/>
</dbReference>
<dbReference type="InterPro" id="IPR016066">
    <property type="entry name" value="A-D-PHexomutase_CS"/>
</dbReference>
<proteinExistence type="inferred from homology"/>
<dbReference type="CDD" id="cd05802">
    <property type="entry name" value="GlmM"/>
    <property type="match status" value="1"/>
</dbReference>
<dbReference type="InterPro" id="IPR016055">
    <property type="entry name" value="A-D-PHexomutase_a/b/a-I/II/III"/>
</dbReference>
<keyword evidence="2 9" id="KW-0597">Phosphoprotein</keyword>
<dbReference type="GO" id="GO:0005975">
    <property type="term" value="P:carbohydrate metabolic process"/>
    <property type="evidence" value="ECO:0007669"/>
    <property type="project" value="InterPro"/>
</dbReference>
<dbReference type="FunFam" id="3.40.120.10:FF:000002">
    <property type="entry name" value="Phosphoglucosamine mutase"/>
    <property type="match status" value="1"/>
</dbReference>
<comment type="caution">
    <text evidence="16">The sequence shown here is derived from an EMBL/GenBank/DDBJ whole genome shotgun (WGS) entry which is preliminary data.</text>
</comment>
<dbReference type="Pfam" id="PF02879">
    <property type="entry name" value="PGM_PMM_II"/>
    <property type="match status" value="1"/>
</dbReference>
<dbReference type="STRING" id="1121307.CLCY_1c04060"/>
<evidence type="ECO:0000256" key="5">
    <source>
        <dbReference type="ARBA" id="ARBA00023235"/>
    </source>
</evidence>
<accession>A0A0J8D5P6</accession>
<dbReference type="HAMAP" id="MF_01554_B">
    <property type="entry name" value="GlmM_B"/>
    <property type="match status" value="1"/>
</dbReference>
<feature type="domain" description="Alpha-D-phosphohexomutase alpha/beta/alpha" evidence="15">
    <location>
        <begin position="257"/>
        <end position="364"/>
    </location>
</feature>
<dbReference type="InterPro" id="IPR005844">
    <property type="entry name" value="A-D-PHexomutase_a/b/a-I"/>
</dbReference>
<feature type="domain" description="Alpha-D-phosphohexomutase alpha/beta/alpha" evidence="13">
    <location>
        <begin position="3"/>
        <end position="134"/>
    </location>
</feature>
<dbReference type="GO" id="GO:0005829">
    <property type="term" value="C:cytosol"/>
    <property type="evidence" value="ECO:0007669"/>
    <property type="project" value="TreeGrafter"/>
</dbReference>
<feature type="domain" description="Alpha-D-phosphohexomutase alpha/beta/alpha" evidence="14">
    <location>
        <begin position="157"/>
        <end position="253"/>
    </location>
</feature>
<dbReference type="InterPro" id="IPR005843">
    <property type="entry name" value="A-D-PHexomutase_C"/>
</dbReference>
<dbReference type="NCBIfam" id="TIGR01455">
    <property type="entry name" value="glmM"/>
    <property type="match status" value="1"/>
</dbReference>
<evidence type="ECO:0000256" key="1">
    <source>
        <dbReference type="ARBA" id="ARBA00010231"/>
    </source>
</evidence>
<name>A0A0J8D5P6_CLOCY</name>
<dbReference type="NCBIfam" id="NF008139">
    <property type="entry name" value="PRK10887.1"/>
    <property type="match status" value="1"/>
</dbReference>
<gene>
    <name evidence="9 16" type="primary">glmM</name>
    <name evidence="16" type="ORF">CLCY_1c04060</name>
</gene>
<dbReference type="InterPro" id="IPR005845">
    <property type="entry name" value="A-D-PHexomutase_a/b/a-II"/>
</dbReference>
<keyword evidence="5 9" id="KW-0413">Isomerase</keyword>
<comment type="function">
    <text evidence="9 11">Catalyzes the conversion of glucosamine-6-phosphate to glucosamine-1-phosphate.</text>
</comment>
<evidence type="ECO:0000256" key="9">
    <source>
        <dbReference type="HAMAP-Rule" id="MF_01554"/>
    </source>
</evidence>
<dbReference type="GO" id="GO:0009252">
    <property type="term" value="P:peptidoglycan biosynthetic process"/>
    <property type="evidence" value="ECO:0007669"/>
    <property type="project" value="TreeGrafter"/>
</dbReference>
<dbReference type="Proteomes" id="UP000036756">
    <property type="component" value="Unassembled WGS sequence"/>
</dbReference>
<dbReference type="InterPro" id="IPR050060">
    <property type="entry name" value="Phosphoglucosamine_mutase"/>
</dbReference>
<feature type="domain" description="Alpha-D-phosphohexomutase C-terminal" evidence="12">
    <location>
        <begin position="373"/>
        <end position="440"/>
    </location>
</feature>
<feature type="binding site" description="via phosphate group" evidence="9">
    <location>
        <position position="100"/>
    </location>
    <ligand>
        <name>Mg(2+)</name>
        <dbReference type="ChEBI" id="CHEBI:18420"/>
    </ligand>
</feature>
<dbReference type="EMBL" id="LFVU01000028">
    <property type="protein sequence ID" value="KMT21172.1"/>
    <property type="molecule type" value="Genomic_DNA"/>
</dbReference>
<dbReference type="Gene3D" id="3.30.310.50">
    <property type="entry name" value="Alpha-D-phosphohexomutase, C-terminal domain"/>
    <property type="match status" value="1"/>
</dbReference>
<dbReference type="Pfam" id="PF02878">
    <property type="entry name" value="PGM_PMM_I"/>
    <property type="match status" value="1"/>
</dbReference>
<evidence type="ECO:0000259" key="15">
    <source>
        <dbReference type="Pfam" id="PF02880"/>
    </source>
</evidence>
<feature type="binding site" evidence="9">
    <location>
        <position position="240"/>
    </location>
    <ligand>
        <name>Mg(2+)</name>
        <dbReference type="ChEBI" id="CHEBI:18420"/>
    </ligand>
</feature>
<dbReference type="FunFam" id="3.40.120.10:FF:000001">
    <property type="entry name" value="Phosphoglucosamine mutase"/>
    <property type="match status" value="1"/>
</dbReference>
<dbReference type="AlphaFoldDB" id="A0A0J8D5P6"/>
<comment type="PTM">
    <text evidence="9">Activated by phosphorylation.</text>
</comment>
<evidence type="ECO:0000259" key="13">
    <source>
        <dbReference type="Pfam" id="PF02878"/>
    </source>
</evidence>
<dbReference type="InterPro" id="IPR036900">
    <property type="entry name" value="A-D-PHexomutase_C_sf"/>
</dbReference>
<comment type="cofactor">
    <cofactor evidence="9">
        <name>Mg(2+)</name>
        <dbReference type="ChEBI" id="CHEBI:18420"/>
    </cofactor>
    <text evidence="9">Binds 1 Mg(2+) ion per subunit.</text>
</comment>
<feature type="modified residue" description="Phosphoserine" evidence="9">
    <location>
        <position position="100"/>
    </location>
</feature>
<comment type="catalytic activity">
    <reaction evidence="6 9 11">
        <text>alpha-D-glucosamine 1-phosphate = D-glucosamine 6-phosphate</text>
        <dbReference type="Rhea" id="RHEA:23424"/>
        <dbReference type="ChEBI" id="CHEBI:58516"/>
        <dbReference type="ChEBI" id="CHEBI:58725"/>
        <dbReference type="EC" id="5.4.2.10"/>
    </reaction>
</comment>
<evidence type="ECO:0000313" key="16">
    <source>
        <dbReference type="EMBL" id="KMT21172.1"/>
    </source>
</evidence>
<evidence type="ECO:0000256" key="8">
    <source>
        <dbReference type="ARBA" id="ARBA00068193"/>
    </source>
</evidence>
<dbReference type="InterPro" id="IPR006352">
    <property type="entry name" value="GlmM_bact"/>
</dbReference>
<evidence type="ECO:0000256" key="6">
    <source>
        <dbReference type="ARBA" id="ARBA00050364"/>
    </source>
</evidence>
<dbReference type="InterPro" id="IPR005846">
    <property type="entry name" value="A-D-PHexomutase_a/b/a-III"/>
</dbReference>
<dbReference type="PROSITE" id="PS00710">
    <property type="entry name" value="PGM_PMM"/>
    <property type="match status" value="1"/>
</dbReference>
<protein>
    <recommendedName>
        <fullName evidence="8 9">Phosphoglucosamine mutase</fullName>
        <ecNumber evidence="7 9">5.4.2.10</ecNumber>
    </recommendedName>
</protein>
<dbReference type="EC" id="5.4.2.10" evidence="7 9"/>
<organism evidence="16 17">
    <name type="scientific">Clostridium cylindrosporum DSM 605</name>
    <dbReference type="NCBI Taxonomy" id="1121307"/>
    <lineage>
        <taxon>Bacteria</taxon>
        <taxon>Bacillati</taxon>
        <taxon>Bacillota</taxon>
        <taxon>Clostridia</taxon>
        <taxon>Eubacteriales</taxon>
        <taxon>Clostridiaceae</taxon>
        <taxon>Clostridium</taxon>
    </lineage>
</organism>
<evidence type="ECO:0000256" key="2">
    <source>
        <dbReference type="ARBA" id="ARBA00022553"/>
    </source>
</evidence>
<feature type="binding site" evidence="9">
    <location>
        <position position="244"/>
    </location>
    <ligand>
        <name>Mg(2+)</name>
        <dbReference type="ChEBI" id="CHEBI:18420"/>
    </ligand>
</feature>
<dbReference type="Pfam" id="PF00408">
    <property type="entry name" value="PGM_PMM_IV"/>
    <property type="match status" value="1"/>
</dbReference>
<dbReference type="GO" id="GO:0000287">
    <property type="term" value="F:magnesium ion binding"/>
    <property type="evidence" value="ECO:0007669"/>
    <property type="project" value="UniProtKB-UniRule"/>
</dbReference>
<dbReference type="SUPFAM" id="SSF53738">
    <property type="entry name" value="Phosphoglucomutase, first 3 domains"/>
    <property type="match status" value="3"/>
</dbReference>
<sequence length="448" mass="48408">MGRMFGTDGVRGIANTELTANLAYNLGRAGAFVLSDAKEKPTILVGKDTRISGDMLESALVAGICSVGARAICVGVVPTPAIAYLTRYYNADAGVVISASHNPVEYNGIKFFNKDGYKLHDSVEDKIENFLENNLEGIPYPSGTEIGIREQKIEAIEDYINYLKESINGDFSGLKIAIDCAEGASFYSAPKIFKDLGAEVYVIHNNPDGTNINKNCGSTHMGELRSFVQSMGCDIGFALDGDADRCLAVDENGEDIDGDHIIAILSKALKEEGKLKEDTAVVTVMSNMGLDIASEKEGIKLVKTKVGDRYVLEEMLKGGYKIGGEQSGHVILLDYNTTGDGLMTALSLSKVLKSSGQKSSELRKTMTVLPQVLINAKVTNDKKNLHEVDEEVKALIVSAEEELNGRGRVLIRASGTEPLIRVMLEGEDFEKIEVIAKNIASLIENKAK</sequence>
<dbReference type="Pfam" id="PF02880">
    <property type="entry name" value="PGM_PMM_III"/>
    <property type="match status" value="1"/>
</dbReference>
<dbReference type="InterPro" id="IPR005841">
    <property type="entry name" value="Alpha-D-phosphohexomutase_SF"/>
</dbReference>
<keyword evidence="17" id="KW-1185">Reference proteome</keyword>
<dbReference type="GO" id="GO:0004615">
    <property type="term" value="F:phosphomannomutase activity"/>
    <property type="evidence" value="ECO:0007669"/>
    <property type="project" value="TreeGrafter"/>
</dbReference>
<dbReference type="RefSeq" id="WP_048571546.1">
    <property type="nucleotide sequence ID" value="NZ_LFVU01000028.1"/>
</dbReference>